<keyword evidence="1" id="KW-0732">Signal</keyword>
<gene>
    <name evidence="2" type="ORF">PV662_44325</name>
</gene>
<protein>
    <recommendedName>
        <fullName evidence="4">Secreted protein</fullName>
    </recommendedName>
</protein>
<evidence type="ECO:0000313" key="2">
    <source>
        <dbReference type="EMBL" id="MDX3706587.1"/>
    </source>
</evidence>
<keyword evidence="3" id="KW-1185">Reference proteome</keyword>
<evidence type="ECO:0000313" key="3">
    <source>
        <dbReference type="Proteomes" id="UP001271274"/>
    </source>
</evidence>
<name>A0ABU4NWK7_9ACTN</name>
<dbReference type="Gene3D" id="2.60.20.10">
    <property type="entry name" value="Crystallins"/>
    <property type="match status" value="1"/>
</dbReference>
<organism evidence="2 3">
    <name type="scientific">Streptomyces europaeiscabiei</name>
    <dbReference type="NCBI Taxonomy" id="146819"/>
    <lineage>
        <taxon>Bacteria</taxon>
        <taxon>Bacillati</taxon>
        <taxon>Actinomycetota</taxon>
        <taxon>Actinomycetes</taxon>
        <taxon>Kitasatosporales</taxon>
        <taxon>Streptomycetaceae</taxon>
        <taxon>Streptomyces</taxon>
    </lineage>
</organism>
<evidence type="ECO:0000256" key="1">
    <source>
        <dbReference type="SAM" id="SignalP"/>
    </source>
</evidence>
<reference evidence="2 3" key="1">
    <citation type="journal article" date="2023" name="Microb. Genom.">
        <title>Mesoterricola silvestris gen. nov., sp. nov., Mesoterricola sediminis sp. nov., Geothrix oryzae sp. nov., Geothrix edaphica sp. nov., Geothrix rubra sp. nov., and Geothrix limicola sp. nov., six novel members of Acidobacteriota isolated from soils.</title>
        <authorList>
            <person name="Weisberg A.J."/>
            <person name="Pearce E."/>
            <person name="Kramer C.G."/>
            <person name="Chang J.H."/>
            <person name="Clarke C.R."/>
        </authorList>
    </citation>
    <scope>NUCLEOTIDE SEQUENCE [LARGE SCALE GENOMIC DNA]</scope>
    <source>
        <strain evidence="2 3">ID09-01A</strain>
    </source>
</reference>
<dbReference type="RefSeq" id="WP_060893489.1">
    <property type="nucleotide sequence ID" value="NZ_JARAUR010000025.1"/>
</dbReference>
<proteinExistence type="predicted"/>
<sequence length="185" mass="20041">MNPLKQLNPLSPRRTSFALGLVAASMVTTALATPSVAAPAEAASSARAADTRPTGKYCTIVVEPVKTGEKFSRVKSRTCSDDRATAAAARNSARTPLMSWYEHANYGGGSTMVFGDYGPCDLSGYKLDTGLWSRSISSFRTYSSCNFQSAYRYDGDCCATYWGYDTPYVGDWANDRIGSFQINNI</sequence>
<dbReference type="EMBL" id="JARAYU010000030">
    <property type="protein sequence ID" value="MDX3706587.1"/>
    <property type="molecule type" value="Genomic_DNA"/>
</dbReference>
<comment type="caution">
    <text evidence="2">The sequence shown here is derived from an EMBL/GenBank/DDBJ whole genome shotgun (WGS) entry which is preliminary data.</text>
</comment>
<feature type="signal peptide" evidence="1">
    <location>
        <begin position="1"/>
        <end position="32"/>
    </location>
</feature>
<feature type="chain" id="PRO_5046747036" description="Secreted protein" evidence="1">
    <location>
        <begin position="33"/>
        <end position="185"/>
    </location>
</feature>
<accession>A0ABU4NWK7</accession>
<dbReference type="Proteomes" id="UP001271274">
    <property type="component" value="Unassembled WGS sequence"/>
</dbReference>
<evidence type="ECO:0008006" key="4">
    <source>
        <dbReference type="Google" id="ProtNLM"/>
    </source>
</evidence>